<accession>A0A3R9R4F4</accession>
<dbReference type="GO" id="GO:0006310">
    <property type="term" value="P:DNA recombination"/>
    <property type="evidence" value="ECO:0007669"/>
    <property type="project" value="UniProtKB-KW"/>
</dbReference>
<comment type="caution">
    <text evidence="5">The sequence shown here is derived from an EMBL/GenBank/DDBJ whole genome shotgun (WGS) entry which is preliminary data.</text>
</comment>
<reference evidence="5 6" key="1">
    <citation type="submission" date="2018-12" db="EMBL/GenBank/DDBJ databases">
        <title>Sequencing of bacterial isolates from soil warming experiment in Harvard Forest, Massachusetts, USA.</title>
        <authorList>
            <person name="Deangelis K."/>
        </authorList>
    </citation>
    <scope>NUCLEOTIDE SEQUENCE [LARGE SCALE GENOMIC DNA]</scope>
    <source>
        <strain evidence="5 6">EB153</strain>
    </source>
</reference>
<evidence type="ECO:0000256" key="3">
    <source>
        <dbReference type="ARBA" id="ARBA00023172"/>
    </source>
</evidence>
<keyword evidence="3" id="KW-0233">DNA recombination</keyword>
<dbReference type="RefSeq" id="WP_185827187.1">
    <property type="nucleotide sequence ID" value="NZ_RSDW01000001.1"/>
</dbReference>
<evidence type="ECO:0000256" key="2">
    <source>
        <dbReference type="ARBA" id="ARBA00023125"/>
    </source>
</evidence>
<name>A0A3R9R4F4_9BACT</name>
<organism evidence="5 6">
    <name type="scientific">Edaphobacter aggregans</name>
    <dbReference type="NCBI Taxonomy" id="570835"/>
    <lineage>
        <taxon>Bacteria</taxon>
        <taxon>Pseudomonadati</taxon>
        <taxon>Acidobacteriota</taxon>
        <taxon>Terriglobia</taxon>
        <taxon>Terriglobales</taxon>
        <taxon>Acidobacteriaceae</taxon>
        <taxon>Edaphobacter</taxon>
    </lineage>
</organism>
<evidence type="ECO:0000256" key="1">
    <source>
        <dbReference type="ARBA" id="ARBA00008857"/>
    </source>
</evidence>
<gene>
    <name evidence="5" type="ORF">EDE15_3213</name>
</gene>
<comment type="similarity">
    <text evidence="1">Belongs to the 'phage' integrase family.</text>
</comment>
<dbReference type="CDD" id="cd00397">
    <property type="entry name" value="DNA_BRE_C"/>
    <property type="match status" value="1"/>
</dbReference>
<dbReference type="InterPro" id="IPR050090">
    <property type="entry name" value="Tyrosine_recombinase_XerCD"/>
</dbReference>
<feature type="domain" description="Tyr recombinase" evidence="4">
    <location>
        <begin position="156"/>
        <end position="337"/>
    </location>
</feature>
<dbReference type="InterPro" id="IPR002104">
    <property type="entry name" value="Integrase_catalytic"/>
</dbReference>
<dbReference type="GO" id="GO:0015074">
    <property type="term" value="P:DNA integration"/>
    <property type="evidence" value="ECO:0007669"/>
    <property type="project" value="InterPro"/>
</dbReference>
<dbReference type="InterPro" id="IPR011010">
    <property type="entry name" value="DNA_brk_join_enz"/>
</dbReference>
<dbReference type="PANTHER" id="PTHR30349">
    <property type="entry name" value="PHAGE INTEGRASE-RELATED"/>
    <property type="match status" value="1"/>
</dbReference>
<evidence type="ECO:0000313" key="6">
    <source>
        <dbReference type="Proteomes" id="UP000269669"/>
    </source>
</evidence>
<dbReference type="AlphaFoldDB" id="A0A3R9R4F4"/>
<dbReference type="InterPro" id="IPR013762">
    <property type="entry name" value="Integrase-like_cat_sf"/>
</dbReference>
<dbReference type="PROSITE" id="PS51898">
    <property type="entry name" value="TYR_RECOMBINASE"/>
    <property type="match status" value="1"/>
</dbReference>
<dbReference type="Pfam" id="PF00589">
    <property type="entry name" value="Phage_integrase"/>
    <property type="match status" value="1"/>
</dbReference>
<dbReference type="Gene3D" id="1.10.443.10">
    <property type="entry name" value="Intergrase catalytic core"/>
    <property type="match status" value="1"/>
</dbReference>
<dbReference type="Proteomes" id="UP000269669">
    <property type="component" value="Unassembled WGS sequence"/>
</dbReference>
<dbReference type="SUPFAM" id="SSF56349">
    <property type="entry name" value="DNA breaking-rejoining enzymes"/>
    <property type="match status" value="1"/>
</dbReference>
<dbReference type="GO" id="GO:0003677">
    <property type="term" value="F:DNA binding"/>
    <property type="evidence" value="ECO:0007669"/>
    <property type="project" value="UniProtKB-KW"/>
</dbReference>
<keyword evidence="2" id="KW-0238">DNA-binding</keyword>
<protein>
    <submittedName>
        <fullName evidence="5">Site-specific recombinase XerD</fullName>
    </submittedName>
</protein>
<keyword evidence="6" id="KW-1185">Reference proteome</keyword>
<dbReference type="PANTHER" id="PTHR30349:SF41">
    <property type="entry name" value="INTEGRASE_RECOMBINASE PROTEIN MJ0367-RELATED"/>
    <property type="match status" value="1"/>
</dbReference>
<evidence type="ECO:0000259" key="4">
    <source>
        <dbReference type="PROSITE" id="PS51898"/>
    </source>
</evidence>
<dbReference type="EMBL" id="RSDW01000001">
    <property type="protein sequence ID" value="RSL17676.1"/>
    <property type="molecule type" value="Genomic_DNA"/>
</dbReference>
<sequence>MAITKRGKYWHYEFMIDGRKYRGTTKETVKSRANTFEALRIADIRNNGGSLNSRRAPVLRDFSNRFLEFVDAQAVSGQLDLDTKRYYHGGWKMLEGTRVAGMRIDQIGTSDAAILTFPHSASNANRALRTLHRMLRIAVDWNIMRAAPRIKLLEEHGRTALVESSTEALLLKHASQPLTDVLIIMMDSGMRPEEAMRIRKEHIFWARSVVLVPYGKSFKSKRYVPLSDRMRDLLRLRESSGSPWIFPSRRAKCGHLTTISKQWRATVKAANLANAKQKLQPISSDLKLYCARHTFATDMLAEGLNVVEVKELMGHEDIKTTMKYLHPDTSGAAAVVNRRNHSNSLHLLKAG</sequence>
<proteinExistence type="inferred from homology"/>
<evidence type="ECO:0000313" key="5">
    <source>
        <dbReference type="EMBL" id="RSL17676.1"/>
    </source>
</evidence>